<evidence type="ECO:0000256" key="9">
    <source>
        <dbReference type="SAM" id="SignalP"/>
    </source>
</evidence>
<dbReference type="PROSITE" id="PS50305">
    <property type="entry name" value="SIRTUIN"/>
    <property type="match status" value="1"/>
</dbReference>
<dbReference type="GO" id="GO:0031934">
    <property type="term" value="C:mating-type region heterochromatin"/>
    <property type="evidence" value="ECO:0007669"/>
    <property type="project" value="TreeGrafter"/>
</dbReference>
<feature type="active site" description="Proton acceptor" evidence="7">
    <location>
        <position position="384"/>
    </location>
</feature>
<dbReference type="GO" id="GO:0070403">
    <property type="term" value="F:NAD+ binding"/>
    <property type="evidence" value="ECO:0007669"/>
    <property type="project" value="InterPro"/>
</dbReference>
<evidence type="ECO:0000313" key="12">
    <source>
        <dbReference type="Proteomes" id="UP000076532"/>
    </source>
</evidence>
<dbReference type="InterPro" id="IPR003000">
    <property type="entry name" value="Sirtuin"/>
</dbReference>
<dbReference type="SMART" id="SM01385">
    <property type="entry name" value="DSS1_SEM1"/>
    <property type="match status" value="1"/>
</dbReference>
<dbReference type="OrthoDB" id="2919105at2759"/>
<keyword evidence="4" id="KW-0520">NAD</keyword>
<dbReference type="GO" id="GO:0005634">
    <property type="term" value="C:nucleus"/>
    <property type="evidence" value="ECO:0007669"/>
    <property type="project" value="TreeGrafter"/>
</dbReference>
<dbReference type="InterPro" id="IPR007834">
    <property type="entry name" value="DSS1_SEM1"/>
</dbReference>
<dbReference type="Gene3D" id="3.40.50.1220">
    <property type="entry name" value="TPP-binding domain"/>
    <property type="match status" value="2"/>
</dbReference>
<feature type="domain" description="Deacetylase sirtuin-type" evidence="10">
    <location>
        <begin position="206"/>
        <end position="548"/>
    </location>
</feature>
<dbReference type="InterPro" id="IPR029035">
    <property type="entry name" value="DHS-like_NAD/FAD-binding_dom"/>
</dbReference>
<feature type="binding site" evidence="7">
    <location>
        <position position="419"/>
    </location>
    <ligand>
        <name>Zn(2+)</name>
        <dbReference type="ChEBI" id="CHEBI:29105"/>
    </ligand>
</feature>
<dbReference type="GO" id="GO:0006282">
    <property type="term" value="P:regulation of DNA repair"/>
    <property type="evidence" value="ECO:0007669"/>
    <property type="project" value="TreeGrafter"/>
</dbReference>
<comment type="similarity">
    <text evidence="2">Belongs to the sirtuin family. Class I subfamily.</text>
</comment>
<feature type="binding site" evidence="7">
    <location>
        <position position="392"/>
    </location>
    <ligand>
        <name>Zn(2+)</name>
        <dbReference type="ChEBI" id="CHEBI:29105"/>
    </ligand>
</feature>
<dbReference type="PANTHER" id="PTHR11085">
    <property type="entry name" value="NAD-DEPENDENT PROTEIN DEACYLASE SIRTUIN-5, MITOCHONDRIAL-RELATED"/>
    <property type="match status" value="1"/>
</dbReference>
<feature type="region of interest" description="Disordered" evidence="8">
    <location>
        <begin position="734"/>
        <end position="754"/>
    </location>
</feature>
<feature type="signal peptide" evidence="9">
    <location>
        <begin position="1"/>
        <end position="22"/>
    </location>
</feature>
<dbReference type="GO" id="GO:0043248">
    <property type="term" value="P:proteasome assembly"/>
    <property type="evidence" value="ECO:0007669"/>
    <property type="project" value="InterPro"/>
</dbReference>
<dbReference type="GO" id="GO:0031508">
    <property type="term" value="P:pericentric heterochromatin formation"/>
    <property type="evidence" value="ECO:0007669"/>
    <property type="project" value="TreeGrafter"/>
</dbReference>
<feature type="region of interest" description="Disordered" evidence="8">
    <location>
        <begin position="574"/>
        <end position="593"/>
    </location>
</feature>
<dbReference type="Proteomes" id="UP000076532">
    <property type="component" value="Unassembled WGS sequence"/>
</dbReference>
<dbReference type="Gene3D" id="3.30.1600.10">
    <property type="entry name" value="SIR2/SIRT2 'Small Domain"/>
    <property type="match status" value="1"/>
</dbReference>
<evidence type="ECO:0000259" key="10">
    <source>
        <dbReference type="PROSITE" id="PS50305"/>
    </source>
</evidence>
<feature type="region of interest" description="Disordered" evidence="8">
    <location>
        <begin position="335"/>
        <end position="380"/>
    </location>
</feature>
<dbReference type="GO" id="GO:0000122">
    <property type="term" value="P:negative regulation of transcription by RNA polymerase II"/>
    <property type="evidence" value="ECO:0007669"/>
    <property type="project" value="TreeGrafter"/>
</dbReference>
<evidence type="ECO:0000256" key="1">
    <source>
        <dbReference type="ARBA" id="ARBA00004173"/>
    </source>
</evidence>
<dbReference type="GO" id="GO:0008541">
    <property type="term" value="C:proteasome regulatory particle, lid subcomplex"/>
    <property type="evidence" value="ECO:0007669"/>
    <property type="project" value="InterPro"/>
</dbReference>
<dbReference type="InterPro" id="IPR050134">
    <property type="entry name" value="NAD-dep_sirtuin_deacylases"/>
</dbReference>
<dbReference type="InterPro" id="IPR026591">
    <property type="entry name" value="Sirtuin_cat_small_dom_sf"/>
</dbReference>
<dbReference type="EMBL" id="KV417631">
    <property type="protein sequence ID" value="KZP13572.1"/>
    <property type="molecule type" value="Genomic_DNA"/>
</dbReference>
<feature type="chain" id="PRO_5007871626" evidence="9">
    <location>
        <begin position="23"/>
        <end position="837"/>
    </location>
</feature>
<keyword evidence="7" id="KW-0479">Metal-binding</keyword>
<evidence type="ECO:0000256" key="7">
    <source>
        <dbReference type="PROSITE-ProRule" id="PRU00236"/>
    </source>
</evidence>
<accession>A0A166CE74</accession>
<dbReference type="PANTHER" id="PTHR11085:SF15">
    <property type="entry name" value="NAD-DEPENDENT HISTONE DEACETYLASE HST4"/>
    <property type="match status" value="1"/>
</dbReference>
<feature type="compositionally biased region" description="Basic and acidic residues" evidence="8">
    <location>
        <begin position="663"/>
        <end position="674"/>
    </location>
</feature>
<keyword evidence="3" id="KW-0808">Transferase</keyword>
<evidence type="ECO:0000256" key="8">
    <source>
        <dbReference type="SAM" id="MobiDB-lite"/>
    </source>
</evidence>
<feature type="binding site" evidence="7">
    <location>
        <position position="416"/>
    </location>
    <ligand>
        <name>Zn(2+)</name>
        <dbReference type="ChEBI" id="CHEBI:29105"/>
    </ligand>
</feature>
<dbReference type="InterPro" id="IPR026590">
    <property type="entry name" value="Ssirtuin_cat_dom"/>
</dbReference>
<comment type="subcellular location">
    <subcellularLocation>
        <location evidence="1">Mitochondrion</location>
    </subcellularLocation>
</comment>
<dbReference type="GO" id="GO:0006406">
    <property type="term" value="P:mRNA export from nucleus"/>
    <property type="evidence" value="ECO:0007669"/>
    <property type="project" value="InterPro"/>
</dbReference>
<dbReference type="AlphaFoldDB" id="A0A166CE74"/>
<dbReference type="GO" id="GO:0046872">
    <property type="term" value="F:metal ion binding"/>
    <property type="evidence" value="ECO:0007669"/>
    <property type="project" value="UniProtKB-KW"/>
</dbReference>
<keyword evidence="5" id="KW-0496">Mitochondrion</keyword>
<dbReference type="SUPFAM" id="SSF52467">
    <property type="entry name" value="DHS-like NAD/FAD-binding domain"/>
    <property type="match status" value="1"/>
</dbReference>
<evidence type="ECO:0000313" key="11">
    <source>
        <dbReference type="EMBL" id="KZP13572.1"/>
    </source>
</evidence>
<comment type="similarity">
    <text evidence="6">Belongs to the DSS1/SEM1 family.</text>
</comment>
<evidence type="ECO:0000256" key="3">
    <source>
        <dbReference type="ARBA" id="ARBA00022679"/>
    </source>
</evidence>
<name>A0A166CE74_9AGAM</name>
<evidence type="ECO:0000256" key="2">
    <source>
        <dbReference type="ARBA" id="ARBA00006924"/>
    </source>
</evidence>
<feature type="compositionally biased region" description="Pro residues" evidence="8">
    <location>
        <begin position="364"/>
        <end position="376"/>
    </location>
</feature>
<feature type="binding site" evidence="7">
    <location>
        <position position="395"/>
    </location>
    <ligand>
        <name>Zn(2+)</name>
        <dbReference type="ChEBI" id="CHEBI:29105"/>
    </ligand>
</feature>
<dbReference type="GO" id="GO:0005739">
    <property type="term" value="C:mitochondrion"/>
    <property type="evidence" value="ECO:0007669"/>
    <property type="project" value="UniProtKB-SubCell"/>
</dbReference>
<keyword evidence="9" id="KW-0732">Signal</keyword>
<feature type="region of interest" description="Disordered" evidence="8">
    <location>
        <begin position="608"/>
        <end position="684"/>
    </location>
</feature>
<feature type="compositionally biased region" description="Basic residues" evidence="8">
    <location>
        <begin position="634"/>
        <end position="644"/>
    </location>
</feature>
<dbReference type="GO" id="GO:0017136">
    <property type="term" value="F:histone deacetylase activity, NAD-dependent"/>
    <property type="evidence" value="ECO:0007669"/>
    <property type="project" value="TreeGrafter"/>
</dbReference>
<evidence type="ECO:0000256" key="6">
    <source>
        <dbReference type="ARBA" id="ARBA00034491"/>
    </source>
</evidence>
<dbReference type="GO" id="GO:1990414">
    <property type="term" value="P:replication-born double-strand break repair via sister chromatid exchange"/>
    <property type="evidence" value="ECO:0007669"/>
    <property type="project" value="TreeGrafter"/>
</dbReference>
<dbReference type="Pfam" id="PF02146">
    <property type="entry name" value="SIR2"/>
    <property type="match status" value="2"/>
</dbReference>
<keyword evidence="12" id="KW-1185">Reference proteome</keyword>
<dbReference type="STRING" id="436010.A0A166CE74"/>
<evidence type="ECO:0000256" key="4">
    <source>
        <dbReference type="ARBA" id="ARBA00023027"/>
    </source>
</evidence>
<dbReference type="Pfam" id="PF05160">
    <property type="entry name" value="DSS1_SEM1"/>
    <property type="match status" value="1"/>
</dbReference>
<keyword evidence="7" id="KW-0862">Zinc</keyword>
<organism evidence="11 12">
    <name type="scientific">Athelia psychrophila</name>
    <dbReference type="NCBI Taxonomy" id="1759441"/>
    <lineage>
        <taxon>Eukaryota</taxon>
        <taxon>Fungi</taxon>
        <taxon>Dikarya</taxon>
        <taxon>Basidiomycota</taxon>
        <taxon>Agaricomycotina</taxon>
        <taxon>Agaricomycetes</taxon>
        <taxon>Agaricomycetidae</taxon>
        <taxon>Atheliales</taxon>
        <taxon>Atheliaceae</taxon>
        <taxon>Athelia</taxon>
    </lineage>
</organism>
<sequence>MPALKMFSQLSALFVFATVALAAHIPRVDAEYNSLEAPFPSGKNFTQTCGLWNGSCYDLASRNGTAVGQSTAFVQCSAQTSGNKTEDFTSQVAQHLQFDPSPAAFEFMPAVDKSIMFNKFSRNAIDFRASLLMGSELGFLAPPYSDELMDTTLSSPGSKIPLSSSPNCHLRRFSLRAPLVSRQMTTYIPLDASSPFPSSPSFLTTPHDSENQLSKVLKAIMKAKRIVVVCGAGISVQAGIPDFRSPEGLFQTLKRDNPRESLTSGKDLFDASVFNSEHTTALFCQMIAQLSELSQAASPTPFHQILNTLDQRGKLLRVYTQNIDAIESKSGLSFGVPEFEGRRKPRSKGKTGPSSSGDEAAAPTPTPSRLPSPPGETPRCIPLHGTLQTLHCQTCTHVCPLEDFLPSLATGTPPYCPECTTMEETRQLVGKRARGVGKLRPSVVLYNEAHKDGEGVGEVVERDLIGGSKGKARSGADLLLVAGTSLRVPGTKRIVREFSKAVRSRGGKSSGLMTPQNTPPQTPPSDEEVLPKAIYLNLDFPVPTREWEGVFDAWIQGDAQSFADLLGKEIEKENTAKEAASERKRKREEDALEVQKSVKKLKIKILPPTPLSLQSKGKRKPLASKSTAPSQKPKAARGRPRKSPLKVWAPEVLISSRPPRPPPLDRDEDLRNDPSGRWARSPLVKPGQSDVIPVVDKVDDYRSFKMFDQGWILPENTKRGGRTAAHQTPLHTKRRISPTFPGVSSTEPAKEDDAQATLGVLEEDDEFEEFAVADWDDSQTDLAHLGGTAPGAAKSGGDKLWEDNWDDDDIEDEFSVQLRNELAKTGKAKEAADAMQT</sequence>
<feature type="region of interest" description="Disordered" evidence="8">
    <location>
        <begin position="500"/>
        <end position="528"/>
    </location>
</feature>
<proteinExistence type="inferred from homology"/>
<reference evidence="11 12" key="1">
    <citation type="journal article" date="2016" name="Mol. Biol. Evol.">
        <title>Comparative Genomics of Early-Diverging Mushroom-Forming Fungi Provides Insights into the Origins of Lignocellulose Decay Capabilities.</title>
        <authorList>
            <person name="Nagy L.G."/>
            <person name="Riley R."/>
            <person name="Tritt A."/>
            <person name="Adam C."/>
            <person name="Daum C."/>
            <person name="Floudas D."/>
            <person name="Sun H."/>
            <person name="Yadav J.S."/>
            <person name="Pangilinan J."/>
            <person name="Larsson K.H."/>
            <person name="Matsuura K."/>
            <person name="Barry K."/>
            <person name="Labutti K."/>
            <person name="Kuo R."/>
            <person name="Ohm R.A."/>
            <person name="Bhattacharya S.S."/>
            <person name="Shirouzu T."/>
            <person name="Yoshinaga Y."/>
            <person name="Martin F.M."/>
            <person name="Grigoriev I.V."/>
            <person name="Hibbett D.S."/>
        </authorList>
    </citation>
    <scope>NUCLEOTIDE SEQUENCE [LARGE SCALE GENOMIC DNA]</scope>
    <source>
        <strain evidence="11 12">CBS 109695</strain>
    </source>
</reference>
<evidence type="ECO:0000256" key="5">
    <source>
        <dbReference type="ARBA" id="ARBA00023128"/>
    </source>
</evidence>
<protein>
    <submittedName>
        <fullName evidence="11">DHS-like NAD/FAD-binding domain-containing protein</fullName>
    </submittedName>
</protein>
<gene>
    <name evidence="11" type="ORF">FIBSPDRAFT_936294</name>
</gene>